<dbReference type="EMBL" id="JARIHO010000076">
    <property type="protein sequence ID" value="KAJ7310936.1"/>
    <property type="molecule type" value="Genomic_DNA"/>
</dbReference>
<organism evidence="1 2">
    <name type="scientific">Mycena albidolilacea</name>
    <dbReference type="NCBI Taxonomy" id="1033008"/>
    <lineage>
        <taxon>Eukaryota</taxon>
        <taxon>Fungi</taxon>
        <taxon>Dikarya</taxon>
        <taxon>Basidiomycota</taxon>
        <taxon>Agaricomycotina</taxon>
        <taxon>Agaricomycetes</taxon>
        <taxon>Agaricomycetidae</taxon>
        <taxon>Agaricales</taxon>
        <taxon>Marasmiineae</taxon>
        <taxon>Mycenaceae</taxon>
        <taxon>Mycena</taxon>
    </lineage>
</organism>
<protein>
    <submittedName>
        <fullName evidence="1">Uncharacterized protein</fullName>
    </submittedName>
</protein>
<sequence length="143" mass="15471">MSGTESTPYTSLPFHKKLKAELQAITGAMCLSLPKPTVVLLRKEIQTHMHAHPELADDPQFLPLFAHRTAPNAAGKNSGDKANEEASQVPITSGAITGANRTLIQRGVKTDPPGQFARLSLNEVPTVVTHQKCTLKYLHGRAL</sequence>
<name>A0AAD6Z7N9_9AGAR</name>
<gene>
    <name evidence="1" type="ORF">DFH08DRAFT_822772</name>
</gene>
<reference evidence="1" key="1">
    <citation type="submission" date="2023-03" db="EMBL/GenBank/DDBJ databases">
        <title>Massive genome expansion in bonnet fungi (Mycena s.s.) driven by repeated elements and novel gene families across ecological guilds.</title>
        <authorList>
            <consortium name="Lawrence Berkeley National Laboratory"/>
            <person name="Harder C.B."/>
            <person name="Miyauchi S."/>
            <person name="Viragh M."/>
            <person name="Kuo A."/>
            <person name="Thoen E."/>
            <person name="Andreopoulos B."/>
            <person name="Lu D."/>
            <person name="Skrede I."/>
            <person name="Drula E."/>
            <person name="Henrissat B."/>
            <person name="Morin E."/>
            <person name="Kohler A."/>
            <person name="Barry K."/>
            <person name="LaButti K."/>
            <person name="Morin E."/>
            <person name="Salamov A."/>
            <person name="Lipzen A."/>
            <person name="Mereny Z."/>
            <person name="Hegedus B."/>
            <person name="Baldrian P."/>
            <person name="Stursova M."/>
            <person name="Weitz H."/>
            <person name="Taylor A."/>
            <person name="Grigoriev I.V."/>
            <person name="Nagy L.G."/>
            <person name="Martin F."/>
            <person name="Kauserud H."/>
        </authorList>
    </citation>
    <scope>NUCLEOTIDE SEQUENCE</scope>
    <source>
        <strain evidence="1">CBHHK002</strain>
    </source>
</reference>
<keyword evidence="2" id="KW-1185">Reference proteome</keyword>
<proteinExistence type="predicted"/>
<dbReference type="AlphaFoldDB" id="A0AAD6Z7N9"/>
<evidence type="ECO:0000313" key="1">
    <source>
        <dbReference type="EMBL" id="KAJ7310936.1"/>
    </source>
</evidence>
<accession>A0AAD6Z7N9</accession>
<comment type="caution">
    <text evidence="1">The sequence shown here is derived from an EMBL/GenBank/DDBJ whole genome shotgun (WGS) entry which is preliminary data.</text>
</comment>
<dbReference type="Proteomes" id="UP001218218">
    <property type="component" value="Unassembled WGS sequence"/>
</dbReference>
<evidence type="ECO:0000313" key="2">
    <source>
        <dbReference type="Proteomes" id="UP001218218"/>
    </source>
</evidence>